<reference evidence="2 3" key="1">
    <citation type="submission" date="2024-11" db="EMBL/GenBank/DDBJ databases">
        <title>Chromosome-level genome assembly of the freshwater bivalve Anodonta woodiana.</title>
        <authorList>
            <person name="Chen X."/>
        </authorList>
    </citation>
    <scope>NUCLEOTIDE SEQUENCE [LARGE SCALE GENOMIC DNA]</scope>
    <source>
        <strain evidence="2">MN2024</strain>
        <tissue evidence="2">Gills</tissue>
    </source>
</reference>
<organism evidence="2 3">
    <name type="scientific">Sinanodonta woodiana</name>
    <name type="common">Chinese pond mussel</name>
    <name type="synonym">Anodonta woodiana</name>
    <dbReference type="NCBI Taxonomy" id="1069815"/>
    <lineage>
        <taxon>Eukaryota</taxon>
        <taxon>Metazoa</taxon>
        <taxon>Spiralia</taxon>
        <taxon>Lophotrochozoa</taxon>
        <taxon>Mollusca</taxon>
        <taxon>Bivalvia</taxon>
        <taxon>Autobranchia</taxon>
        <taxon>Heteroconchia</taxon>
        <taxon>Palaeoheterodonta</taxon>
        <taxon>Unionida</taxon>
        <taxon>Unionoidea</taxon>
        <taxon>Unionidae</taxon>
        <taxon>Unioninae</taxon>
        <taxon>Sinanodonta</taxon>
    </lineage>
</organism>
<keyword evidence="1" id="KW-0812">Transmembrane</keyword>
<accession>A0ABD3WM32</accession>
<sequence length="102" mass="11538">MQVKLLEAYDLTVHKDGLRKAISAAKKSQKPGYSLCYNLLLLHINIFGGGFSSYGVFFIDYVVVWCKRNGHPTPLESSLNDAITERISYTNQIKMALKKQKN</sequence>
<evidence type="ECO:0000256" key="1">
    <source>
        <dbReference type="SAM" id="Phobius"/>
    </source>
</evidence>
<dbReference type="Proteomes" id="UP001634394">
    <property type="component" value="Unassembled WGS sequence"/>
</dbReference>
<keyword evidence="3" id="KW-1185">Reference proteome</keyword>
<dbReference type="EMBL" id="JBJQND010000006">
    <property type="protein sequence ID" value="KAL3873565.1"/>
    <property type="molecule type" value="Genomic_DNA"/>
</dbReference>
<evidence type="ECO:0000313" key="3">
    <source>
        <dbReference type="Proteomes" id="UP001634394"/>
    </source>
</evidence>
<keyword evidence="1" id="KW-1133">Transmembrane helix</keyword>
<keyword evidence="1" id="KW-0472">Membrane</keyword>
<proteinExistence type="predicted"/>
<evidence type="ECO:0000313" key="2">
    <source>
        <dbReference type="EMBL" id="KAL3873565.1"/>
    </source>
</evidence>
<gene>
    <name evidence="2" type="ORF">ACJMK2_036663</name>
</gene>
<dbReference type="AlphaFoldDB" id="A0ABD3WM32"/>
<feature type="transmembrane region" description="Helical" evidence="1">
    <location>
        <begin position="40"/>
        <end position="63"/>
    </location>
</feature>
<comment type="caution">
    <text evidence="2">The sequence shown here is derived from an EMBL/GenBank/DDBJ whole genome shotgun (WGS) entry which is preliminary data.</text>
</comment>
<protein>
    <submittedName>
        <fullName evidence="2">Uncharacterized protein</fullName>
    </submittedName>
</protein>
<name>A0ABD3WM32_SINWO</name>